<evidence type="ECO:0000256" key="4">
    <source>
        <dbReference type="ARBA" id="ARBA00022729"/>
    </source>
</evidence>
<gene>
    <name evidence="10" type="ORF">HINF_LOCUS16576</name>
    <name evidence="12" type="ORF">HINF_LOCUS18860</name>
    <name evidence="11" type="ORF">HINF_LOCUS30562</name>
    <name evidence="13" type="ORF">HINF_LOCUS53726</name>
</gene>
<dbReference type="PROSITE" id="PS50866">
    <property type="entry name" value="GOLD"/>
    <property type="match status" value="1"/>
</dbReference>
<comment type="similarity">
    <text evidence="2 7">Belongs to the EMP24/GP25L family.</text>
</comment>
<dbReference type="InterPro" id="IPR009038">
    <property type="entry name" value="GOLD_dom"/>
</dbReference>
<evidence type="ECO:0000256" key="3">
    <source>
        <dbReference type="ARBA" id="ARBA00022692"/>
    </source>
</evidence>
<keyword evidence="3 7" id="KW-0812">Transmembrane</keyword>
<evidence type="ECO:0000259" key="9">
    <source>
        <dbReference type="PROSITE" id="PS50866"/>
    </source>
</evidence>
<feature type="transmembrane region" description="Helical" evidence="8">
    <location>
        <begin position="164"/>
        <end position="185"/>
    </location>
</feature>
<evidence type="ECO:0000256" key="6">
    <source>
        <dbReference type="ARBA" id="ARBA00023136"/>
    </source>
</evidence>
<dbReference type="PANTHER" id="PTHR22811">
    <property type="entry name" value="TRANSMEMBRANE EMP24 DOMAIN-CONTAINING PROTEIN"/>
    <property type="match status" value="1"/>
</dbReference>
<evidence type="ECO:0000313" key="13">
    <source>
        <dbReference type="EMBL" id="CAL6068907.1"/>
    </source>
</evidence>
<dbReference type="EMBL" id="CATOUU010000709">
    <property type="protein sequence ID" value="CAI9942917.1"/>
    <property type="molecule type" value="Genomic_DNA"/>
</dbReference>
<comment type="subcellular location">
    <subcellularLocation>
        <location evidence="1 7">Membrane</location>
        <topology evidence="1 7">Single-pass type I membrane protein</topology>
    </subcellularLocation>
</comment>
<keyword evidence="14" id="KW-1185">Reference proteome</keyword>
<dbReference type="EMBL" id="CAXDID020000275">
    <property type="protein sequence ID" value="CAL6068907.1"/>
    <property type="molecule type" value="Genomic_DNA"/>
</dbReference>
<proteinExistence type="inferred from homology"/>
<evidence type="ECO:0000256" key="1">
    <source>
        <dbReference type="ARBA" id="ARBA00004479"/>
    </source>
</evidence>
<dbReference type="Pfam" id="PF01105">
    <property type="entry name" value="EMP24_GP25L"/>
    <property type="match status" value="1"/>
</dbReference>
<evidence type="ECO:0000256" key="2">
    <source>
        <dbReference type="ARBA" id="ARBA00007104"/>
    </source>
</evidence>
<comment type="caution">
    <text evidence="11">The sequence shown here is derived from an EMBL/GenBank/DDBJ whole genome shotgun (WGS) entry which is preliminary data.</text>
</comment>
<reference evidence="11" key="1">
    <citation type="submission" date="2023-06" db="EMBL/GenBank/DDBJ databases">
        <authorList>
            <person name="Kurt Z."/>
        </authorList>
    </citation>
    <scope>NUCLEOTIDE SEQUENCE</scope>
</reference>
<dbReference type="EMBL" id="CAXDID020000049">
    <property type="protein sequence ID" value="CAL6004395.1"/>
    <property type="molecule type" value="Genomic_DNA"/>
</dbReference>
<dbReference type="EMBL" id="CATOUU010000424">
    <property type="protein sequence ID" value="CAI9928931.1"/>
    <property type="molecule type" value="Genomic_DNA"/>
</dbReference>
<evidence type="ECO:0000313" key="11">
    <source>
        <dbReference type="EMBL" id="CAI9942917.1"/>
    </source>
</evidence>
<sequence length="192" mass="21913">MFSLYVSLCSKITVDLTMNRMECFFGMVDSPAELAGSYAMQTNEQFNFSFRISSQKDNNIFESNKTSDQFVVPAIHAGVYRLCFTSLRILSKEEKEANGNTTVDAKLTFEYNQLKAEKSSSDKLGLVLNSIDTSVSKIQSEYRSVRMNEQELQRNTAQAKRRMWIMFFIEVGCIAAAVGFQTVYITRLHKRV</sequence>
<reference evidence="12 14" key="2">
    <citation type="submission" date="2024-07" db="EMBL/GenBank/DDBJ databases">
        <authorList>
            <person name="Akdeniz Z."/>
        </authorList>
    </citation>
    <scope>NUCLEOTIDE SEQUENCE [LARGE SCALE GENOMIC DNA]</scope>
</reference>
<evidence type="ECO:0000256" key="8">
    <source>
        <dbReference type="SAM" id="Phobius"/>
    </source>
</evidence>
<dbReference type="InterPro" id="IPR015720">
    <property type="entry name" value="Emp24-like"/>
</dbReference>
<evidence type="ECO:0000256" key="5">
    <source>
        <dbReference type="ARBA" id="ARBA00022989"/>
    </source>
</evidence>
<keyword evidence="6 8" id="KW-0472">Membrane</keyword>
<evidence type="ECO:0000313" key="14">
    <source>
        <dbReference type="Proteomes" id="UP001642409"/>
    </source>
</evidence>
<keyword evidence="5 8" id="KW-1133">Transmembrane helix</keyword>
<accession>A0AA86PXJ5</accession>
<name>A0AA86PXJ5_9EUKA</name>
<feature type="domain" description="GOLD" evidence="9">
    <location>
        <begin position="21"/>
        <end position="113"/>
    </location>
</feature>
<keyword evidence="4" id="KW-0732">Signal</keyword>
<evidence type="ECO:0000313" key="10">
    <source>
        <dbReference type="EMBL" id="CAI9928931.1"/>
    </source>
</evidence>
<evidence type="ECO:0000313" key="12">
    <source>
        <dbReference type="EMBL" id="CAL6004395.1"/>
    </source>
</evidence>
<evidence type="ECO:0000256" key="7">
    <source>
        <dbReference type="RuleBase" id="RU003827"/>
    </source>
</evidence>
<protein>
    <submittedName>
        <fullName evidence="11">EMP24/GP25L/P24 family protein</fullName>
    </submittedName>
    <submittedName>
        <fullName evidence="12">EMP24/GP25L/P24_family protein</fullName>
    </submittedName>
</protein>
<dbReference type="Proteomes" id="UP001642409">
    <property type="component" value="Unassembled WGS sequence"/>
</dbReference>
<dbReference type="SMART" id="SM01190">
    <property type="entry name" value="EMP24_GP25L"/>
    <property type="match status" value="1"/>
</dbReference>
<dbReference type="AlphaFoldDB" id="A0AA86PXJ5"/>
<organism evidence="11">
    <name type="scientific">Hexamita inflata</name>
    <dbReference type="NCBI Taxonomy" id="28002"/>
    <lineage>
        <taxon>Eukaryota</taxon>
        <taxon>Metamonada</taxon>
        <taxon>Diplomonadida</taxon>
        <taxon>Hexamitidae</taxon>
        <taxon>Hexamitinae</taxon>
        <taxon>Hexamita</taxon>
    </lineage>
</organism>
<dbReference type="GO" id="GO:0016020">
    <property type="term" value="C:membrane"/>
    <property type="evidence" value="ECO:0007669"/>
    <property type="project" value="UniProtKB-SubCell"/>
</dbReference>